<dbReference type="InterPro" id="IPR028098">
    <property type="entry name" value="Glyco_trans_4-like_N"/>
</dbReference>
<dbReference type="Pfam" id="PF13439">
    <property type="entry name" value="Glyco_transf_4"/>
    <property type="match status" value="1"/>
</dbReference>
<gene>
    <name evidence="4" type="ORF">WFZ85_02555</name>
</gene>
<proteinExistence type="predicted"/>
<dbReference type="InterPro" id="IPR001296">
    <property type="entry name" value="Glyco_trans_1"/>
</dbReference>
<comment type="caution">
    <text evidence="4">The sequence shown here is derived from an EMBL/GenBank/DDBJ whole genome shotgun (WGS) entry which is preliminary data.</text>
</comment>
<protein>
    <submittedName>
        <fullName evidence="4">Glycosyltransferase family 1 protein</fullName>
    </submittedName>
</protein>
<accession>A0ABU9N181</accession>
<evidence type="ECO:0000259" key="2">
    <source>
        <dbReference type="Pfam" id="PF00534"/>
    </source>
</evidence>
<dbReference type="Pfam" id="PF00534">
    <property type="entry name" value="Glycos_transf_1"/>
    <property type="match status" value="1"/>
</dbReference>
<sequence length="372" mass="44325">MLNNTKTKIFVDCHVFDGNFQGTRTYIQGLYLELIKDSTKDFYLAAYDIKNLKQIFGEQDNLKYVKYYFKNPFIRLLFEIPRLIFKNKIDFAHFQYRVPPLKLCKYIVTTHDVLFEDFPEDFPRLNRFQSFLTYKFSAKISDIIFTVSEYSKIQIEKHLKVKNVVVMPNGIDDIFFEEYDKEKTVLDVKKEHGISNYILYVSRWEPRKNHHLLLKSFVNQKIYENYHLVFIGDNTFKNKDFDTLFNSLEEKIKQKIICFKRVEFEKMILLLRGSNVSVYPSRAEGFGIPPLESVAAKIPTICSNQTAMGDFDFFDNYFFNPTNQKDLDEKLNYVIENKDENLLQKREIIKQKYNWKIAAKIFNSQIEKFTDS</sequence>
<evidence type="ECO:0000313" key="4">
    <source>
        <dbReference type="EMBL" id="MEM0541486.1"/>
    </source>
</evidence>
<evidence type="ECO:0000259" key="3">
    <source>
        <dbReference type="Pfam" id="PF13439"/>
    </source>
</evidence>
<dbReference type="Gene3D" id="3.40.50.2000">
    <property type="entry name" value="Glycogen Phosphorylase B"/>
    <property type="match status" value="2"/>
</dbReference>
<organism evidence="4 5">
    <name type="scientific">Flavobacterium aureirubrum</name>
    <dbReference type="NCBI Taxonomy" id="3133147"/>
    <lineage>
        <taxon>Bacteria</taxon>
        <taxon>Pseudomonadati</taxon>
        <taxon>Bacteroidota</taxon>
        <taxon>Flavobacteriia</taxon>
        <taxon>Flavobacteriales</taxon>
        <taxon>Flavobacteriaceae</taxon>
        <taxon>Flavobacterium</taxon>
    </lineage>
</organism>
<feature type="domain" description="Glycosyl transferase family 1" evidence="2">
    <location>
        <begin position="195"/>
        <end position="343"/>
    </location>
</feature>
<dbReference type="SUPFAM" id="SSF53756">
    <property type="entry name" value="UDP-Glycosyltransferase/glycogen phosphorylase"/>
    <property type="match status" value="1"/>
</dbReference>
<reference evidence="4 5" key="1">
    <citation type="submission" date="2024-03" db="EMBL/GenBank/DDBJ databases">
        <title>Two novel species of the genus Flavobacterium exhibiting potentially degradation of complex polysaccharides.</title>
        <authorList>
            <person name="Lian X."/>
        </authorList>
    </citation>
    <scope>NUCLEOTIDE SEQUENCE [LARGE SCALE GENOMIC DNA]</scope>
    <source>
        <strain evidence="5">j3</strain>
    </source>
</reference>
<evidence type="ECO:0000256" key="1">
    <source>
        <dbReference type="ARBA" id="ARBA00022679"/>
    </source>
</evidence>
<keyword evidence="1" id="KW-0808">Transferase</keyword>
<keyword evidence="5" id="KW-1185">Reference proteome</keyword>
<dbReference type="RefSeq" id="WP_342694717.1">
    <property type="nucleotide sequence ID" value="NZ_JBCGDO010000002.1"/>
</dbReference>
<dbReference type="PANTHER" id="PTHR46401:SF2">
    <property type="entry name" value="GLYCOSYLTRANSFERASE WBBK-RELATED"/>
    <property type="match status" value="1"/>
</dbReference>
<dbReference type="EMBL" id="JBCGDO010000002">
    <property type="protein sequence ID" value="MEM0541486.1"/>
    <property type="molecule type" value="Genomic_DNA"/>
</dbReference>
<dbReference type="Proteomes" id="UP001460072">
    <property type="component" value="Unassembled WGS sequence"/>
</dbReference>
<dbReference type="PANTHER" id="PTHR46401">
    <property type="entry name" value="GLYCOSYLTRANSFERASE WBBK-RELATED"/>
    <property type="match status" value="1"/>
</dbReference>
<feature type="domain" description="Glycosyltransferase subfamily 4-like N-terminal" evidence="3">
    <location>
        <begin position="66"/>
        <end position="172"/>
    </location>
</feature>
<evidence type="ECO:0000313" key="5">
    <source>
        <dbReference type="Proteomes" id="UP001460072"/>
    </source>
</evidence>
<name>A0ABU9N181_9FLAO</name>
<dbReference type="CDD" id="cd03809">
    <property type="entry name" value="GT4_MtfB-like"/>
    <property type="match status" value="1"/>
</dbReference>